<evidence type="ECO:0008006" key="3">
    <source>
        <dbReference type="Google" id="ProtNLM"/>
    </source>
</evidence>
<name>A0A517STM9_9BACT</name>
<dbReference type="Proteomes" id="UP000315003">
    <property type="component" value="Chromosome"/>
</dbReference>
<gene>
    <name evidence="1" type="ORF">SV7mr_19840</name>
</gene>
<dbReference type="EMBL" id="CP036272">
    <property type="protein sequence ID" value="QDT59477.1"/>
    <property type="molecule type" value="Genomic_DNA"/>
</dbReference>
<organism evidence="1 2">
    <name type="scientific">Stieleria bergensis</name>
    <dbReference type="NCBI Taxonomy" id="2528025"/>
    <lineage>
        <taxon>Bacteria</taxon>
        <taxon>Pseudomonadati</taxon>
        <taxon>Planctomycetota</taxon>
        <taxon>Planctomycetia</taxon>
        <taxon>Pirellulales</taxon>
        <taxon>Pirellulaceae</taxon>
        <taxon>Stieleria</taxon>
    </lineage>
</organism>
<accession>A0A517STM9</accession>
<proteinExistence type="predicted"/>
<keyword evidence="2" id="KW-1185">Reference proteome</keyword>
<dbReference type="RefSeq" id="WP_145271377.1">
    <property type="nucleotide sequence ID" value="NZ_CP036272.1"/>
</dbReference>
<reference evidence="1 2" key="1">
    <citation type="submission" date="2019-02" db="EMBL/GenBank/DDBJ databases">
        <title>Deep-cultivation of Planctomycetes and their phenomic and genomic characterization uncovers novel biology.</title>
        <authorList>
            <person name="Wiegand S."/>
            <person name="Jogler M."/>
            <person name="Boedeker C."/>
            <person name="Pinto D."/>
            <person name="Vollmers J."/>
            <person name="Rivas-Marin E."/>
            <person name="Kohn T."/>
            <person name="Peeters S.H."/>
            <person name="Heuer A."/>
            <person name="Rast P."/>
            <person name="Oberbeckmann S."/>
            <person name="Bunk B."/>
            <person name="Jeske O."/>
            <person name="Meyerdierks A."/>
            <person name="Storesund J.E."/>
            <person name="Kallscheuer N."/>
            <person name="Luecker S."/>
            <person name="Lage O.M."/>
            <person name="Pohl T."/>
            <person name="Merkel B.J."/>
            <person name="Hornburger P."/>
            <person name="Mueller R.-W."/>
            <person name="Bruemmer F."/>
            <person name="Labrenz M."/>
            <person name="Spormann A.M."/>
            <person name="Op den Camp H."/>
            <person name="Overmann J."/>
            <person name="Amann R."/>
            <person name="Jetten M.S.M."/>
            <person name="Mascher T."/>
            <person name="Medema M.H."/>
            <person name="Devos D.P."/>
            <person name="Kaster A.-K."/>
            <person name="Ovreas L."/>
            <person name="Rohde M."/>
            <person name="Galperin M.Y."/>
            <person name="Jogler C."/>
        </authorList>
    </citation>
    <scope>NUCLEOTIDE SEQUENCE [LARGE SCALE GENOMIC DNA]</scope>
    <source>
        <strain evidence="1 2">SV_7m_r</strain>
    </source>
</reference>
<dbReference type="InterPro" id="IPR021239">
    <property type="entry name" value="DUF2625"/>
</dbReference>
<dbReference type="OrthoDB" id="1550811at2"/>
<evidence type="ECO:0000313" key="2">
    <source>
        <dbReference type="Proteomes" id="UP000315003"/>
    </source>
</evidence>
<sequence length="215" mass="24128">MKTLKELIDKDAPGIDLILEWTRSATNYFEILPPSSQCDEVLVETQVTTRSPLGAVAHETGGILIDHGWLRFLGSGHPRLSRTLSGWNQGKSNGLHLIADDAAGGFFALNGGAFDEEVGAVYFWSPDDLEWEPMEFGYSDFLYWALTGDLSEFYVGMRWETWKSDVLELSGDRCFTFYPFLWTTEGSAESSHRGDVPVAEAFSLKCDIVRQLRRS</sequence>
<evidence type="ECO:0000313" key="1">
    <source>
        <dbReference type="EMBL" id="QDT59477.1"/>
    </source>
</evidence>
<protein>
    <recommendedName>
        <fullName evidence="3">DUF2625 domain-containing protein</fullName>
    </recommendedName>
</protein>
<dbReference type="AlphaFoldDB" id="A0A517STM9"/>
<dbReference type="NCBIfam" id="NF008498">
    <property type="entry name" value="PRK11408.1-5"/>
    <property type="match status" value="1"/>
</dbReference>
<dbReference type="Pfam" id="PF10946">
    <property type="entry name" value="DUF2625"/>
    <property type="match status" value="1"/>
</dbReference>